<comment type="caution">
    <text evidence="1">The sequence shown here is derived from an EMBL/GenBank/DDBJ whole genome shotgun (WGS) entry which is preliminary data.</text>
</comment>
<accession>A0ACC2ZEI3</accession>
<proteinExistence type="predicted"/>
<protein>
    <submittedName>
        <fullName evidence="1">Uncharacterized protein</fullName>
    </submittedName>
</protein>
<sequence>MAARRYPTAELYDERQRDFYRGARSERDYDELNVELSHGRPDYGRRQPEFLREDYGRTAAGPLVPFRGREADERPPSRAPRREVETDEIIIRRREEEERPRARPPPPRSEIDRDEFVYRRQEREPPRRAPAETETTDIVIRRREEEEVPRARARPREVEREELDISIRRTEQEERARARPPPPRSEVDREEFSFRREEIERPRQPEEIRFRRGDFQERPRRAPTVRDDEPEVIFKHRERTGPGPDIHEDKLIIRPRSNSRPPPRELVAREREEFIVRRRVIRARSPTPPPPPPSPPKDESLEIAIRRRGANDKFYNEDIIYERETRERKTRDREVELSRRRSLSAPRRRFTGNDIGAEAEYYNRKAMERAYVGEAYNGATKDWAIVDVPPGTNRVKMDGAGGGSQEITWQRYNGVRRSKFIAEDEVYDSGFEQRLPDRLLERGRDLVIKDAIEEMGFDYEETEYFFYVMEYLRYEDVLQLVELSDYIRKERRARIREIQYEREELNDRRRIAYDDHVVEREVIYDSRRRY</sequence>
<name>A0ACC2ZEI3_9PEZI</name>
<keyword evidence="2" id="KW-1185">Reference proteome</keyword>
<gene>
    <name evidence="1" type="ORF">H2199_002710</name>
</gene>
<dbReference type="Proteomes" id="UP001172680">
    <property type="component" value="Unassembled WGS sequence"/>
</dbReference>
<reference evidence="1" key="1">
    <citation type="submission" date="2022-10" db="EMBL/GenBank/DDBJ databases">
        <title>Culturing micro-colonial fungi from biological soil crusts in the Mojave desert and describing Neophaeococcomyces mojavensis, and introducing the new genera and species Taxawa tesnikishii.</title>
        <authorList>
            <person name="Kurbessoian T."/>
            <person name="Stajich J.E."/>
        </authorList>
    </citation>
    <scope>NUCLEOTIDE SEQUENCE</scope>
    <source>
        <strain evidence="1">JES_115</strain>
    </source>
</reference>
<evidence type="ECO:0000313" key="2">
    <source>
        <dbReference type="Proteomes" id="UP001172680"/>
    </source>
</evidence>
<organism evidence="1 2">
    <name type="scientific">Coniosporium tulheliwenetii</name>
    <dbReference type="NCBI Taxonomy" id="3383036"/>
    <lineage>
        <taxon>Eukaryota</taxon>
        <taxon>Fungi</taxon>
        <taxon>Dikarya</taxon>
        <taxon>Ascomycota</taxon>
        <taxon>Pezizomycotina</taxon>
        <taxon>Dothideomycetes</taxon>
        <taxon>Dothideomycetes incertae sedis</taxon>
        <taxon>Coniosporium</taxon>
    </lineage>
</organism>
<evidence type="ECO:0000313" key="1">
    <source>
        <dbReference type="EMBL" id="KAJ9645671.1"/>
    </source>
</evidence>
<dbReference type="EMBL" id="JAPDRP010000007">
    <property type="protein sequence ID" value="KAJ9645671.1"/>
    <property type="molecule type" value="Genomic_DNA"/>
</dbReference>